<keyword evidence="2" id="KW-1185">Reference proteome</keyword>
<evidence type="ECO:0000313" key="2">
    <source>
        <dbReference type="Proteomes" id="UP000283269"/>
    </source>
</evidence>
<gene>
    <name evidence="1" type="ORF">CVT25_013196</name>
</gene>
<reference evidence="1 2" key="1">
    <citation type="journal article" date="2018" name="Evol. Lett.">
        <title>Horizontal gene cluster transfer increased hallucinogenic mushroom diversity.</title>
        <authorList>
            <person name="Reynolds H.T."/>
            <person name="Vijayakumar V."/>
            <person name="Gluck-Thaler E."/>
            <person name="Korotkin H.B."/>
            <person name="Matheny P.B."/>
            <person name="Slot J.C."/>
        </authorList>
    </citation>
    <scope>NUCLEOTIDE SEQUENCE [LARGE SCALE GENOMIC DNA]</scope>
    <source>
        <strain evidence="1 2">2631</strain>
    </source>
</reference>
<dbReference type="PANTHER" id="PTHR38926:SF72">
    <property type="entry name" value="IM:7136021-RELATED"/>
    <property type="match status" value="1"/>
</dbReference>
<dbReference type="PANTHER" id="PTHR38926">
    <property type="entry name" value="F-BOX DOMAIN CONTAINING PROTEIN, EXPRESSED"/>
    <property type="match status" value="1"/>
</dbReference>
<proteinExistence type="predicted"/>
<dbReference type="EMBL" id="NHYD01001267">
    <property type="protein sequence ID" value="PPQ91641.1"/>
    <property type="molecule type" value="Genomic_DNA"/>
</dbReference>
<dbReference type="OrthoDB" id="3051815at2759"/>
<protein>
    <submittedName>
        <fullName evidence="1">Uncharacterized protein</fullName>
    </submittedName>
</protein>
<name>A0A409XLM5_PSICY</name>
<dbReference type="STRING" id="93625.A0A409XLM5"/>
<dbReference type="Gene3D" id="1.20.1280.50">
    <property type="match status" value="1"/>
</dbReference>
<dbReference type="Gene3D" id="3.80.10.10">
    <property type="entry name" value="Ribonuclease Inhibitor"/>
    <property type="match status" value="1"/>
</dbReference>
<organism evidence="1 2">
    <name type="scientific">Psilocybe cyanescens</name>
    <dbReference type="NCBI Taxonomy" id="93625"/>
    <lineage>
        <taxon>Eukaryota</taxon>
        <taxon>Fungi</taxon>
        <taxon>Dikarya</taxon>
        <taxon>Basidiomycota</taxon>
        <taxon>Agaricomycotina</taxon>
        <taxon>Agaricomycetes</taxon>
        <taxon>Agaricomycetidae</taxon>
        <taxon>Agaricales</taxon>
        <taxon>Agaricineae</taxon>
        <taxon>Strophariaceae</taxon>
        <taxon>Psilocybe</taxon>
    </lineage>
</organism>
<sequence length="549" mass="62086">MLESSPLSSRIGTNYAPTDEEIVQTTRLLSLPIARLTILKEDMDKALKVYEDLCARHNALSLQIDGYRALLSPARRLPVDIVREIFSRCLPTQHNAVMSPREAPLLLTQVCSGWRHIALSTPMLWASIHISTPLDSPQSVEQQSNMVREWMSRSGGCPLTISLHDLVGSLETNRWHKIMDSISNHSSQWKRISIATSSHYFEHIFALPSSAVPLLESISITILTPGSPHRLRPVVYPSGILDAPLLREISLKDVREYYSIFPLKWANLTKLSLEGISNNSSIYKTAKILRLCKRLLELRAEIITINNETGPLGAPIILPMLQRLSIYHDGIGIEEFVELLKVPRLEHLEFHTKCPNKGRYLLPLLPIHSEMLQTLVANFQMLSREDFITCLRRCPHLTILSNKFGHTPGVVDDDIARQIALVNQIPVNCHFDDELLELLCVPDVLTGCFLLPELEVLKCLSAAYFSDAKLVEFIHLRQGGTLPNVRKMERIVAVFNRAQTTPVVEEVKQFIGEHFMVRLSYALASDSRNVYFPYNGLPSQSPFILPQYQ</sequence>
<accession>A0A409XLM5</accession>
<comment type="caution">
    <text evidence="1">The sequence shown here is derived from an EMBL/GenBank/DDBJ whole genome shotgun (WGS) entry which is preliminary data.</text>
</comment>
<dbReference type="Proteomes" id="UP000283269">
    <property type="component" value="Unassembled WGS sequence"/>
</dbReference>
<dbReference type="AlphaFoldDB" id="A0A409XLM5"/>
<dbReference type="InterPro" id="IPR032675">
    <property type="entry name" value="LRR_dom_sf"/>
</dbReference>
<evidence type="ECO:0000313" key="1">
    <source>
        <dbReference type="EMBL" id="PPQ91641.1"/>
    </source>
</evidence>
<dbReference type="InParanoid" id="A0A409XLM5"/>